<comment type="caution">
    <text evidence="1">The sequence shown here is derived from an EMBL/GenBank/DDBJ whole genome shotgun (WGS) entry which is preliminary data.</text>
</comment>
<evidence type="ECO:0000313" key="2">
    <source>
        <dbReference type="Proteomes" id="UP001597083"/>
    </source>
</evidence>
<dbReference type="Proteomes" id="UP001597083">
    <property type="component" value="Unassembled WGS sequence"/>
</dbReference>
<organism evidence="1 2">
    <name type="scientific">Actinomadura adrarensis</name>
    <dbReference type="NCBI Taxonomy" id="1819600"/>
    <lineage>
        <taxon>Bacteria</taxon>
        <taxon>Bacillati</taxon>
        <taxon>Actinomycetota</taxon>
        <taxon>Actinomycetes</taxon>
        <taxon>Streptosporangiales</taxon>
        <taxon>Thermomonosporaceae</taxon>
        <taxon>Actinomadura</taxon>
    </lineage>
</organism>
<evidence type="ECO:0000313" key="1">
    <source>
        <dbReference type="EMBL" id="MFD0855025.1"/>
    </source>
</evidence>
<accession>A0ABW3CL93</accession>
<feature type="non-terminal residue" evidence="1">
    <location>
        <position position="306"/>
    </location>
</feature>
<sequence>MVTFGDILTLAGHHLDEADRKLQATHPHPPTRDPSLRAELVRLTTVLARYSDRIATNFNAPAATTTETQQPARRTAALLHQATRLLGEPSGAEPPTSPLAENLRAGSIALGSGLDLLATHFSQTNSPDTAVIRASDTAHDLLRTIGQHAQTAARIAQHLTTLDLQASQVLHQAAASTVLTTPVRPSPVTAVRFHHRPARIPPAIGEDHDQAMTGLNATTQRLSNPNPAASITTWRYLATASAITFDITHMIAIQLQTRMNELDQPDHAHALRRAARHARRTSLSWKTLARNWTALVQGHADSDLAT</sequence>
<proteinExistence type="predicted"/>
<reference evidence="2" key="1">
    <citation type="journal article" date="2019" name="Int. J. Syst. Evol. Microbiol.">
        <title>The Global Catalogue of Microorganisms (GCM) 10K type strain sequencing project: providing services to taxonomists for standard genome sequencing and annotation.</title>
        <authorList>
            <consortium name="The Broad Institute Genomics Platform"/>
            <consortium name="The Broad Institute Genome Sequencing Center for Infectious Disease"/>
            <person name="Wu L."/>
            <person name="Ma J."/>
        </authorList>
    </citation>
    <scope>NUCLEOTIDE SEQUENCE [LARGE SCALE GENOMIC DNA]</scope>
    <source>
        <strain evidence="2">JCM 31696</strain>
    </source>
</reference>
<keyword evidence="2" id="KW-1185">Reference proteome</keyword>
<name>A0ABW3CL93_9ACTN</name>
<protein>
    <submittedName>
        <fullName evidence="1">Uncharacterized protein</fullName>
    </submittedName>
</protein>
<gene>
    <name evidence="1" type="ORF">ACFQ07_22480</name>
</gene>
<dbReference type="EMBL" id="JBHTIR010003324">
    <property type="protein sequence ID" value="MFD0855025.1"/>
    <property type="molecule type" value="Genomic_DNA"/>
</dbReference>